<organism evidence="2 3">
    <name type="scientific">Cotia virus</name>
    <dbReference type="NCBI Taxonomy" id="39444"/>
    <lineage>
        <taxon>Viruses</taxon>
        <taxon>Varidnaviria</taxon>
        <taxon>Bamfordvirae</taxon>
        <taxon>Nucleocytoviricota</taxon>
        <taxon>Pokkesviricetes</taxon>
        <taxon>Chitovirales</taxon>
        <taxon>Poxviridae</taxon>
        <taxon>Chordopoxvirinae</taxon>
        <taxon>Oryzopoxvirus</taxon>
        <taxon>Oryzopoxvirus cotia</taxon>
    </lineage>
</organism>
<keyword evidence="1" id="KW-0812">Transmembrane</keyword>
<name>A0A097IVU6_9POXV</name>
<gene>
    <name evidence="2" type="primary">86</name>
</gene>
<reference evidence="2 3" key="1">
    <citation type="submission" date="2014-09" db="EMBL/GenBank/DDBJ databases">
        <title>Complete Genome Sequence of the Embu Virus Strain SPAn 880.</title>
        <authorList>
            <person name="Ibrahim M.S."/>
            <person name="Antwerpen M.H."/>
            <person name="Georgi E."/>
            <person name="Vette P."/>
            <person name="Zoeller G."/>
            <person name="Meyer H."/>
        </authorList>
    </citation>
    <scope>NUCLEOTIDE SEQUENCE [LARGE SCALE GENOMIC DNA]</scope>
    <source>
        <strain evidence="2">SPAn880</strain>
    </source>
</reference>
<proteinExistence type="predicted"/>
<evidence type="ECO:0000313" key="2">
    <source>
        <dbReference type="EMBL" id="AIT70701.1"/>
    </source>
</evidence>
<feature type="transmembrane region" description="Helical" evidence="1">
    <location>
        <begin position="120"/>
        <end position="136"/>
    </location>
</feature>
<dbReference type="Pfam" id="PF03003">
    <property type="entry name" value="Pox_G9-A16"/>
    <property type="match status" value="1"/>
</dbReference>
<keyword evidence="1" id="KW-0472">Membrane</keyword>
<evidence type="ECO:0000256" key="1">
    <source>
        <dbReference type="SAM" id="Phobius"/>
    </source>
</evidence>
<keyword evidence="1" id="KW-1133">Transmembrane helix</keyword>
<dbReference type="Proteomes" id="UP000121784">
    <property type="component" value="Segment"/>
</dbReference>
<protein>
    <submittedName>
        <fullName evidence="2">MV entry-fusion complex protein</fullName>
    </submittedName>
</protein>
<dbReference type="InterPro" id="IPR004251">
    <property type="entry name" value="Pox_virus_G9/A16"/>
</dbReference>
<accession>A0A097IVU6</accession>
<evidence type="ECO:0000313" key="3">
    <source>
        <dbReference type="Proteomes" id="UP000121784"/>
    </source>
</evidence>
<dbReference type="EMBL" id="KM595078">
    <property type="protein sequence ID" value="AIT70701.1"/>
    <property type="molecule type" value="Genomic_DNA"/>
</dbReference>
<sequence>MSDEFTDDYIYKFCNNNNDIICRCMNPDDSIIKIGEDLKLPYYCWYEPCKLKNALIVKSLKKNIERCNVSDCTITLGNINVTGGDINVKNVCGGISFFNNDIFRMKYLNQDIDVPIINPRWFPLLLISIVCLLFIMI</sequence>